<comment type="similarity">
    <text evidence="2 7">Belongs to the ExbD/TolR family.</text>
</comment>
<dbReference type="Proteomes" id="UP000613582">
    <property type="component" value="Unassembled WGS sequence"/>
</dbReference>
<feature type="transmembrane region" description="Helical" evidence="8">
    <location>
        <begin position="21"/>
        <end position="44"/>
    </location>
</feature>
<keyword evidence="3" id="KW-1003">Cell membrane</keyword>
<evidence type="ECO:0000256" key="2">
    <source>
        <dbReference type="ARBA" id="ARBA00005811"/>
    </source>
</evidence>
<evidence type="ECO:0000256" key="1">
    <source>
        <dbReference type="ARBA" id="ARBA00004162"/>
    </source>
</evidence>
<keyword evidence="5 8" id="KW-1133">Transmembrane helix</keyword>
<dbReference type="RefSeq" id="WP_188158869.1">
    <property type="nucleotide sequence ID" value="NZ_BMGH01000001.1"/>
</dbReference>
<keyword evidence="10" id="KW-1185">Reference proteome</keyword>
<evidence type="ECO:0000256" key="7">
    <source>
        <dbReference type="RuleBase" id="RU003879"/>
    </source>
</evidence>
<keyword evidence="6 8" id="KW-0472">Membrane</keyword>
<evidence type="ECO:0000313" key="9">
    <source>
        <dbReference type="EMBL" id="GGD08470.1"/>
    </source>
</evidence>
<reference evidence="9" key="1">
    <citation type="journal article" date="2014" name="Int. J. Syst. Evol. Microbiol.">
        <title>Complete genome sequence of Corynebacterium casei LMG S-19264T (=DSM 44701T), isolated from a smear-ripened cheese.</title>
        <authorList>
            <consortium name="US DOE Joint Genome Institute (JGI-PGF)"/>
            <person name="Walter F."/>
            <person name="Albersmeier A."/>
            <person name="Kalinowski J."/>
            <person name="Ruckert C."/>
        </authorList>
    </citation>
    <scope>NUCLEOTIDE SEQUENCE</scope>
    <source>
        <strain evidence="9">CGMCC 1.12921</strain>
    </source>
</reference>
<gene>
    <name evidence="9" type="primary">tolR</name>
    <name evidence="9" type="ORF">GCM10011342_16590</name>
</gene>
<evidence type="ECO:0000256" key="8">
    <source>
        <dbReference type="SAM" id="Phobius"/>
    </source>
</evidence>
<dbReference type="AlphaFoldDB" id="A0A8J2V348"/>
<dbReference type="InterPro" id="IPR003400">
    <property type="entry name" value="ExbD"/>
</dbReference>
<evidence type="ECO:0000256" key="5">
    <source>
        <dbReference type="ARBA" id="ARBA00022989"/>
    </source>
</evidence>
<dbReference type="GO" id="GO:0022857">
    <property type="term" value="F:transmembrane transporter activity"/>
    <property type="evidence" value="ECO:0007669"/>
    <property type="project" value="InterPro"/>
</dbReference>
<keyword evidence="4 7" id="KW-0812">Transmembrane</keyword>
<comment type="caution">
    <text evidence="9">The sequence shown here is derived from an EMBL/GenBank/DDBJ whole genome shotgun (WGS) entry which is preliminary data.</text>
</comment>
<keyword evidence="7" id="KW-0813">Transport</keyword>
<name>A0A8J2V348_9PROT</name>
<sequence length="138" mass="14965">MGMSVGNNRNGRGRNKPVAEINVTPMVDVMLVLLIIFMVAAPLLTVGIEVDAPETEATAINSSVEPLTITIRADGAIYVQETAIDYDNLVPHLQAVAQAGYQQDIYIRADKTVVYDRVAKVMGRMKAAGFTRMALVTE</sequence>
<dbReference type="Gene3D" id="3.30.420.270">
    <property type="match status" value="1"/>
</dbReference>
<accession>A0A8J2V348</accession>
<dbReference type="Pfam" id="PF02472">
    <property type="entry name" value="ExbD"/>
    <property type="match status" value="1"/>
</dbReference>
<keyword evidence="7" id="KW-0653">Protein transport</keyword>
<dbReference type="GO" id="GO:0015031">
    <property type="term" value="P:protein transport"/>
    <property type="evidence" value="ECO:0007669"/>
    <property type="project" value="UniProtKB-KW"/>
</dbReference>
<dbReference type="PANTHER" id="PTHR30558:SF7">
    <property type="entry name" value="TOL-PAL SYSTEM PROTEIN TOLR"/>
    <property type="match status" value="1"/>
</dbReference>
<evidence type="ECO:0000256" key="3">
    <source>
        <dbReference type="ARBA" id="ARBA00022475"/>
    </source>
</evidence>
<protein>
    <submittedName>
        <fullName evidence="9">Protein TolR</fullName>
    </submittedName>
</protein>
<evidence type="ECO:0000256" key="4">
    <source>
        <dbReference type="ARBA" id="ARBA00022692"/>
    </source>
</evidence>
<organism evidence="9 10">
    <name type="scientific">Aquisalinus flavus</name>
    <dbReference type="NCBI Taxonomy" id="1526572"/>
    <lineage>
        <taxon>Bacteria</taxon>
        <taxon>Pseudomonadati</taxon>
        <taxon>Pseudomonadota</taxon>
        <taxon>Alphaproteobacteria</taxon>
        <taxon>Parvularculales</taxon>
        <taxon>Parvularculaceae</taxon>
        <taxon>Aquisalinus</taxon>
    </lineage>
</organism>
<dbReference type="EMBL" id="BMGH01000001">
    <property type="protein sequence ID" value="GGD08470.1"/>
    <property type="molecule type" value="Genomic_DNA"/>
</dbReference>
<comment type="subcellular location">
    <subcellularLocation>
        <location evidence="1">Cell membrane</location>
        <topology evidence="1">Single-pass membrane protein</topology>
    </subcellularLocation>
    <subcellularLocation>
        <location evidence="7">Cell membrane</location>
        <topology evidence="7">Single-pass type II membrane protein</topology>
    </subcellularLocation>
</comment>
<evidence type="ECO:0000256" key="6">
    <source>
        <dbReference type="ARBA" id="ARBA00023136"/>
    </source>
</evidence>
<reference evidence="9" key="2">
    <citation type="submission" date="2020-09" db="EMBL/GenBank/DDBJ databases">
        <authorList>
            <person name="Sun Q."/>
            <person name="Zhou Y."/>
        </authorList>
    </citation>
    <scope>NUCLEOTIDE SEQUENCE</scope>
    <source>
        <strain evidence="9">CGMCC 1.12921</strain>
    </source>
</reference>
<evidence type="ECO:0000313" key="10">
    <source>
        <dbReference type="Proteomes" id="UP000613582"/>
    </source>
</evidence>
<dbReference type="GO" id="GO:0005886">
    <property type="term" value="C:plasma membrane"/>
    <property type="evidence" value="ECO:0007669"/>
    <property type="project" value="UniProtKB-SubCell"/>
</dbReference>
<proteinExistence type="inferred from homology"/>
<dbReference type="PANTHER" id="PTHR30558">
    <property type="entry name" value="EXBD MEMBRANE COMPONENT OF PMF-DRIVEN MACROMOLECULE IMPORT SYSTEM"/>
    <property type="match status" value="1"/>
</dbReference>